<evidence type="ECO:0000313" key="2">
    <source>
        <dbReference type="Proteomes" id="UP000236732"/>
    </source>
</evidence>
<name>A0A1H6EEW2_9ACTN</name>
<accession>A0A1H6EEW2</accession>
<keyword evidence="2" id="KW-1185">Reference proteome</keyword>
<dbReference type="EMBL" id="FNVT01000009">
    <property type="protein sequence ID" value="SEG96322.1"/>
    <property type="molecule type" value="Genomic_DNA"/>
</dbReference>
<dbReference type="OrthoDB" id="4460129at2"/>
<gene>
    <name evidence="1" type="ORF">SAMN05444920_109347</name>
</gene>
<sequence>MSSVTADDYRWLEEFDYRFDSGFCFTFAKALDPEEVLRRLRAMDDPDYIGPGGIEVGAASGGSVMIEWGGYAGIMRDVVRDLSAGAVIAGVKRNVNWKTTFLYAADGRVRARFDPMYRSYSPTRHPDDQLLDGEYLNMIPGYQDPGDGFIDRHLPAALALAEHRTGVRLEPRHLQSMPSYASIAHYYSPEHGGAPELA</sequence>
<organism evidence="1 2">
    <name type="scientific">Nonomuraea solani</name>
    <dbReference type="NCBI Taxonomy" id="1144553"/>
    <lineage>
        <taxon>Bacteria</taxon>
        <taxon>Bacillati</taxon>
        <taxon>Actinomycetota</taxon>
        <taxon>Actinomycetes</taxon>
        <taxon>Streptosporangiales</taxon>
        <taxon>Streptosporangiaceae</taxon>
        <taxon>Nonomuraea</taxon>
    </lineage>
</organism>
<dbReference type="Proteomes" id="UP000236732">
    <property type="component" value="Unassembled WGS sequence"/>
</dbReference>
<reference evidence="1 2" key="1">
    <citation type="submission" date="2016-10" db="EMBL/GenBank/DDBJ databases">
        <authorList>
            <person name="de Groot N.N."/>
        </authorList>
    </citation>
    <scope>NUCLEOTIDE SEQUENCE [LARGE SCALE GENOMIC DNA]</scope>
    <source>
        <strain evidence="1 2">CGMCC 4.7037</strain>
    </source>
</reference>
<dbReference type="AlphaFoldDB" id="A0A1H6EEW2"/>
<proteinExistence type="predicted"/>
<dbReference type="InterPro" id="IPR045592">
    <property type="entry name" value="DUF6461"/>
</dbReference>
<evidence type="ECO:0000313" key="1">
    <source>
        <dbReference type="EMBL" id="SEG96322.1"/>
    </source>
</evidence>
<dbReference type="RefSeq" id="WP_103959573.1">
    <property type="nucleotide sequence ID" value="NZ_FNVT01000009.1"/>
</dbReference>
<dbReference type="Pfam" id="PF20062">
    <property type="entry name" value="DUF6461"/>
    <property type="match status" value="2"/>
</dbReference>
<protein>
    <submittedName>
        <fullName evidence="1">Uncharacterized protein</fullName>
    </submittedName>
</protein>